<name>A0A4R6DNS0_9MICO</name>
<protein>
    <submittedName>
        <fullName evidence="1">Uncharacterized protein</fullName>
    </submittedName>
</protein>
<comment type="caution">
    <text evidence="1">The sequence shown here is derived from an EMBL/GenBank/DDBJ whole genome shotgun (WGS) entry which is preliminary data.</text>
</comment>
<dbReference type="OrthoDB" id="280176at2"/>
<organism evidence="1 2">
    <name type="scientific">Curtobacterium flaccumfaciens</name>
    <dbReference type="NCBI Taxonomy" id="2035"/>
    <lineage>
        <taxon>Bacteria</taxon>
        <taxon>Bacillati</taxon>
        <taxon>Actinomycetota</taxon>
        <taxon>Actinomycetes</taxon>
        <taxon>Micrococcales</taxon>
        <taxon>Microbacteriaceae</taxon>
        <taxon>Curtobacterium</taxon>
    </lineage>
</organism>
<reference evidence="1 2" key="1">
    <citation type="submission" date="2019-03" db="EMBL/GenBank/DDBJ databases">
        <title>Genomic analyses of the natural microbiome of Caenorhabditis elegans.</title>
        <authorList>
            <person name="Samuel B."/>
        </authorList>
    </citation>
    <scope>NUCLEOTIDE SEQUENCE [LARGE SCALE GENOMIC DNA]</scope>
    <source>
        <strain evidence="1 2">JUb65</strain>
    </source>
</reference>
<accession>A0A4R6DNS0</accession>
<dbReference type="Proteomes" id="UP000295764">
    <property type="component" value="Unassembled WGS sequence"/>
</dbReference>
<dbReference type="AlphaFoldDB" id="A0A4R6DNS0"/>
<sequence>MGWFGRKKPDEAAPSLVVLAQRALAERGMETTVEGPAGDLGEARLIATDGRVFLLENLASQVRGETPAAQADIVAEHFDRMIQAYSEPPVEDLGPDELRERIRLRVLADDGAVPSDPTDLSYARPFAPGLVLGLCVDYPTMVTTISSPSLDRLSLGVDELFAIGQLNTDSEPVDEHTELAPGVFVVEGESLFVASKAVNLPAVFGSAPFGTVFAIPHRHLLLAAPLRDADSISAVQTLAGMLMQVLTNTERGLPGGPLSPLLFFSRNGRVSAVSGFDDETGAMRIEVDERFQQALEEAAAA</sequence>
<dbReference type="RefSeq" id="WP_133518480.1">
    <property type="nucleotide sequence ID" value="NZ_SNVW01000001.1"/>
</dbReference>
<dbReference type="EMBL" id="SNVW01000001">
    <property type="protein sequence ID" value="TDN46636.1"/>
    <property type="molecule type" value="Genomic_DNA"/>
</dbReference>
<evidence type="ECO:0000313" key="1">
    <source>
        <dbReference type="EMBL" id="TDN46636.1"/>
    </source>
</evidence>
<evidence type="ECO:0000313" key="2">
    <source>
        <dbReference type="Proteomes" id="UP000295764"/>
    </source>
</evidence>
<gene>
    <name evidence="1" type="ORF">EDF64_101503</name>
</gene>
<proteinExistence type="predicted"/>